<proteinExistence type="predicted"/>
<accession>A0ABT5FHT2</accession>
<reference evidence="1 2" key="1">
    <citation type="submission" date="2023-01" db="EMBL/GenBank/DDBJ databases">
        <title>Psychrosphaera sp. nov., isolated from marine algae.</title>
        <authorList>
            <person name="Bayburt H."/>
            <person name="Choi B.J."/>
            <person name="Kim J.M."/>
            <person name="Choi D.G."/>
            <person name="Jeon C.O."/>
        </authorList>
    </citation>
    <scope>NUCLEOTIDE SEQUENCE [LARGE SCALE GENOMIC DNA]</scope>
    <source>
        <strain evidence="1 2">G1-22</strain>
    </source>
</reference>
<evidence type="ECO:0000313" key="1">
    <source>
        <dbReference type="EMBL" id="MDC2890756.1"/>
    </source>
</evidence>
<dbReference type="RefSeq" id="WP_272181858.1">
    <property type="nucleotide sequence ID" value="NZ_JAQOMS010000002.1"/>
</dbReference>
<dbReference type="Gene3D" id="2.60.40.3620">
    <property type="match status" value="1"/>
</dbReference>
<sequence length="687" mass="72304">MFWVLDLVDGHDNCGNFIVYHKSSGDKFITQNDAMIPLGNSGDVVFHDIDKRVFFQEGFPANFIDGVFLANQHPFFGASAGSKSCGWGTALDASGEACLGQEILDCPAGSYPVGVGQTDIASKCIEEFDPTETTVYLRGGFNGWGDPLETAQFTHKGDGHYAYHLTYTDHPEGSSLSHVAGKQIEVMIEAGETLTLPDGEMLAVNSIPAGSVLMLADGTSVTLGDGTHMLSLPDGVDAPTSDTQTYALTEGSKLTLAANANFDDFACVTQCETSYFFKVADANWSEPTTYGGVKGGDTPSVGGTIALTAGEGVGQDMSISLESDSFYLFEFDAAKSSEATLTINKTPVAAFPMLTIDANDPIELAYTSNGQYAASKVALTAGTYSLVLADADNGFAVGGKTGDADVTIGEALTLENDGSALSLVVASDGEFDVVLDLSDVANPTLLVQSGVPYGTEKVYIRGTMTGWGDPAPDEDEAKYNEDTREYSLVYGLEAGGTHAFKFASKAWGGALDLGPSAYDYSTADGALAIGENGNFTVSPTESTAYEFSISFDGKTKGELKVVEAPIYIRGGIYGSGDWGADETMRLNFEPSDAGNDAEAGHVYSSVVTTTGTGFFKIADEGWGGSFGFNYGASAEQEAAGTNVIELGVPFDTTHGNDSKNISFQQPAGQYRFSFDDVTKQLTVTTVE</sequence>
<organism evidence="1 2">
    <name type="scientific">Psychrosphaera algicola</name>
    <dbReference type="NCBI Taxonomy" id="3023714"/>
    <lineage>
        <taxon>Bacteria</taxon>
        <taxon>Pseudomonadati</taxon>
        <taxon>Pseudomonadota</taxon>
        <taxon>Gammaproteobacteria</taxon>
        <taxon>Alteromonadales</taxon>
        <taxon>Pseudoalteromonadaceae</taxon>
        <taxon>Psychrosphaera</taxon>
    </lineage>
</organism>
<name>A0ABT5FHT2_9GAMM</name>
<dbReference type="Proteomes" id="UP001528411">
    <property type="component" value="Unassembled WGS sequence"/>
</dbReference>
<evidence type="ECO:0000313" key="2">
    <source>
        <dbReference type="Proteomes" id="UP001528411"/>
    </source>
</evidence>
<keyword evidence="2" id="KW-1185">Reference proteome</keyword>
<gene>
    <name evidence="1" type="ORF">PN838_20945</name>
</gene>
<comment type="caution">
    <text evidence="1">The sequence shown here is derived from an EMBL/GenBank/DDBJ whole genome shotgun (WGS) entry which is preliminary data.</text>
</comment>
<protein>
    <submittedName>
        <fullName evidence="1">Uncharacterized protein</fullName>
    </submittedName>
</protein>
<dbReference type="EMBL" id="JAQOMS010000002">
    <property type="protein sequence ID" value="MDC2890756.1"/>
    <property type="molecule type" value="Genomic_DNA"/>
</dbReference>